<dbReference type="AlphaFoldDB" id="A0A820S9B2"/>
<sequence length="71" mass="8236">GLDRLMIHRNDGATPSMAASAGIAKYEQAFRAIVWRVDQLPKRDQGAYKTHLFDENLQFHHHHRSHFLLLT</sequence>
<accession>A0A820S9B2</accession>
<name>A0A820S9B2_9BILA</name>
<organism evidence="1 2">
    <name type="scientific">Adineta steineri</name>
    <dbReference type="NCBI Taxonomy" id="433720"/>
    <lineage>
        <taxon>Eukaryota</taxon>
        <taxon>Metazoa</taxon>
        <taxon>Spiralia</taxon>
        <taxon>Gnathifera</taxon>
        <taxon>Rotifera</taxon>
        <taxon>Eurotatoria</taxon>
        <taxon>Bdelloidea</taxon>
        <taxon>Adinetida</taxon>
        <taxon>Adinetidae</taxon>
        <taxon>Adineta</taxon>
    </lineage>
</organism>
<dbReference type="Proteomes" id="UP000663868">
    <property type="component" value="Unassembled WGS sequence"/>
</dbReference>
<feature type="non-terminal residue" evidence="1">
    <location>
        <position position="1"/>
    </location>
</feature>
<protein>
    <submittedName>
        <fullName evidence="1">Uncharacterized protein</fullName>
    </submittedName>
</protein>
<reference evidence="1" key="1">
    <citation type="submission" date="2021-02" db="EMBL/GenBank/DDBJ databases">
        <authorList>
            <person name="Nowell W R."/>
        </authorList>
    </citation>
    <scope>NUCLEOTIDE SEQUENCE</scope>
</reference>
<proteinExistence type="predicted"/>
<gene>
    <name evidence="1" type="ORF">KXQ929_LOCUS53830</name>
</gene>
<comment type="caution">
    <text evidence="1">The sequence shown here is derived from an EMBL/GenBank/DDBJ whole genome shotgun (WGS) entry which is preliminary data.</text>
</comment>
<evidence type="ECO:0000313" key="2">
    <source>
        <dbReference type="Proteomes" id="UP000663868"/>
    </source>
</evidence>
<dbReference type="EMBL" id="CAJOBB010031190">
    <property type="protein sequence ID" value="CAF4448842.1"/>
    <property type="molecule type" value="Genomic_DNA"/>
</dbReference>
<evidence type="ECO:0000313" key="1">
    <source>
        <dbReference type="EMBL" id="CAF4448842.1"/>
    </source>
</evidence>